<evidence type="ECO:0000256" key="3">
    <source>
        <dbReference type="ARBA" id="ARBA00022989"/>
    </source>
</evidence>
<evidence type="ECO:0000256" key="2">
    <source>
        <dbReference type="ARBA" id="ARBA00022692"/>
    </source>
</evidence>
<feature type="transmembrane region" description="Helical" evidence="5">
    <location>
        <begin position="153"/>
        <end position="173"/>
    </location>
</feature>
<evidence type="ECO:0000256" key="5">
    <source>
        <dbReference type="SAM" id="Phobius"/>
    </source>
</evidence>
<feature type="transmembrane region" description="Helical" evidence="5">
    <location>
        <begin position="210"/>
        <end position="229"/>
    </location>
</feature>
<proteinExistence type="predicted"/>
<keyword evidence="7" id="KW-1185">Reference proteome</keyword>
<evidence type="ECO:0000313" key="7">
    <source>
        <dbReference type="Proteomes" id="UP000309676"/>
    </source>
</evidence>
<dbReference type="AlphaFoldDB" id="A0A5R9G7T3"/>
<reference evidence="6 7" key="1">
    <citation type="submission" date="2019-05" db="EMBL/GenBank/DDBJ databases">
        <authorList>
            <person name="Narsing Rao M.P."/>
            <person name="Li W.J."/>
        </authorList>
    </citation>
    <scope>NUCLEOTIDE SEQUENCE [LARGE SCALE GENOMIC DNA]</scope>
    <source>
        <strain evidence="6 7">SYSU_K30003</strain>
    </source>
</reference>
<feature type="transmembrane region" description="Helical" evidence="5">
    <location>
        <begin position="6"/>
        <end position="26"/>
    </location>
</feature>
<evidence type="ECO:0000313" key="6">
    <source>
        <dbReference type="EMBL" id="TLS49488.1"/>
    </source>
</evidence>
<keyword evidence="4 5" id="KW-0472">Membrane</keyword>
<protein>
    <submittedName>
        <fullName evidence="6">LrgB family protein</fullName>
    </submittedName>
</protein>
<dbReference type="PANTHER" id="PTHR30249">
    <property type="entry name" value="PUTATIVE SEROTONIN TRANSPORTER"/>
    <property type="match status" value="1"/>
</dbReference>
<keyword evidence="3 5" id="KW-1133">Transmembrane helix</keyword>
<dbReference type="Pfam" id="PF04172">
    <property type="entry name" value="LrgB"/>
    <property type="match status" value="1"/>
</dbReference>
<dbReference type="RefSeq" id="WP_138197206.1">
    <property type="nucleotide sequence ID" value="NZ_VCIW01000021.1"/>
</dbReference>
<feature type="transmembrane region" description="Helical" evidence="5">
    <location>
        <begin position="38"/>
        <end position="59"/>
    </location>
</feature>
<keyword evidence="2 5" id="KW-0812">Transmembrane</keyword>
<organism evidence="6 7">
    <name type="scientific">Paenibacillus antri</name>
    <dbReference type="NCBI Taxonomy" id="2582848"/>
    <lineage>
        <taxon>Bacteria</taxon>
        <taxon>Bacillati</taxon>
        <taxon>Bacillota</taxon>
        <taxon>Bacilli</taxon>
        <taxon>Bacillales</taxon>
        <taxon>Paenibacillaceae</taxon>
        <taxon>Paenibacillus</taxon>
    </lineage>
</organism>
<name>A0A5R9G7T3_9BACL</name>
<gene>
    <name evidence="6" type="ORF">FE782_25595</name>
</gene>
<sequence length="230" mass="23925">MTALREWASTPVFAVAVTVGLYVLSLRWNARRPWLHPLIVTSGGMMALLLAADIPYATYSEGGDLLSFFLGPATVALAVPLYKRRSEIRRRLGLILASVTVGSAAGIGSAWLLVALLGGSRDLLIASLPKSATSAISIELARYLGGPGELSAVLTVLTGIAGSMFGPALLRLFRIDGDVPLGLAVGTAAHGIGTSRLLRDSEEAGSYSGLAMGIAGIVISLLMVPLSWLL</sequence>
<evidence type="ECO:0000256" key="1">
    <source>
        <dbReference type="ARBA" id="ARBA00004141"/>
    </source>
</evidence>
<dbReference type="OrthoDB" id="9811701at2"/>
<dbReference type="GO" id="GO:0016020">
    <property type="term" value="C:membrane"/>
    <property type="evidence" value="ECO:0007669"/>
    <property type="project" value="UniProtKB-SubCell"/>
</dbReference>
<dbReference type="InterPro" id="IPR007300">
    <property type="entry name" value="CidB/LrgB"/>
</dbReference>
<comment type="subcellular location">
    <subcellularLocation>
        <location evidence="1">Membrane</location>
        <topology evidence="1">Multi-pass membrane protein</topology>
    </subcellularLocation>
</comment>
<evidence type="ECO:0000256" key="4">
    <source>
        <dbReference type="ARBA" id="ARBA00023136"/>
    </source>
</evidence>
<dbReference type="PANTHER" id="PTHR30249:SF0">
    <property type="entry name" value="PLASTIDAL GLYCOLATE_GLYCERATE TRANSLOCATOR 1, CHLOROPLASTIC"/>
    <property type="match status" value="1"/>
</dbReference>
<dbReference type="Proteomes" id="UP000309676">
    <property type="component" value="Unassembled WGS sequence"/>
</dbReference>
<comment type="caution">
    <text evidence="6">The sequence shown here is derived from an EMBL/GenBank/DDBJ whole genome shotgun (WGS) entry which is preliminary data.</text>
</comment>
<feature type="transmembrane region" description="Helical" evidence="5">
    <location>
        <begin position="65"/>
        <end position="82"/>
    </location>
</feature>
<accession>A0A5R9G7T3</accession>
<feature type="transmembrane region" description="Helical" evidence="5">
    <location>
        <begin position="94"/>
        <end position="117"/>
    </location>
</feature>
<dbReference type="EMBL" id="VCIW01000021">
    <property type="protein sequence ID" value="TLS49488.1"/>
    <property type="molecule type" value="Genomic_DNA"/>
</dbReference>